<comment type="caution">
    <text evidence="2">The sequence shown here is derived from an EMBL/GenBank/DDBJ whole genome shotgun (WGS) entry which is preliminary data.</text>
</comment>
<dbReference type="AlphaFoldDB" id="A0A9D3MHA9"/>
<evidence type="ECO:0000256" key="1">
    <source>
        <dbReference type="SAM" id="MobiDB-lite"/>
    </source>
</evidence>
<name>A0A9D3MHA9_ANGAN</name>
<organism evidence="2 3">
    <name type="scientific">Anguilla anguilla</name>
    <name type="common">European freshwater eel</name>
    <name type="synonym">Muraena anguilla</name>
    <dbReference type="NCBI Taxonomy" id="7936"/>
    <lineage>
        <taxon>Eukaryota</taxon>
        <taxon>Metazoa</taxon>
        <taxon>Chordata</taxon>
        <taxon>Craniata</taxon>
        <taxon>Vertebrata</taxon>
        <taxon>Euteleostomi</taxon>
        <taxon>Actinopterygii</taxon>
        <taxon>Neopterygii</taxon>
        <taxon>Teleostei</taxon>
        <taxon>Anguilliformes</taxon>
        <taxon>Anguillidae</taxon>
        <taxon>Anguilla</taxon>
    </lineage>
</organism>
<evidence type="ECO:0000313" key="2">
    <source>
        <dbReference type="EMBL" id="KAG5847882.1"/>
    </source>
</evidence>
<evidence type="ECO:0000313" key="3">
    <source>
        <dbReference type="Proteomes" id="UP001044222"/>
    </source>
</evidence>
<accession>A0A9D3MHA9</accession>
<dbReference type="EMBL" id="JAFIRN010000006">
    <property type="protein sequence ID" value="KAG5847882.1"/>
    <property type="molecule type" value="Genomic_DNA"/>
</dbReference>
<reference evidence="2" key="1">
    <citation type="submission" date="2021-01" db="EMBL/GenBank/DDBJ databases">
        <title>A chromosome-scale assembly of European eel, Anguilla anguilla.</title>
        <authorList>
            <person name="Henkel C."/>
            <person name="Jong-Raadsen S.A."/>
            <person name="Dufour S."/>
            <person name="Weltzien F.-A."/>
            <person name="Palstra A.P."/>
            <person name="Pelster B."/>
            <person name="Spaink H.P."/>
            <person name="Van Den Thillart G.E."/>
            <person name="Jansen H."/>
            <person name="Zahm M."/>
            <person name="Klopp C."/>
            <person name="Cedric C."/>
            <person name="Louis A."/>
            <person name="Berthelot C."/>
            <person name="Parey E."/>
            <person name="Roest Crollius H."/>
            <person name="Montfort J."/>
            <person name="Robinson-Rechavi M."/>
            <person name="Bucao C."/>
            <person name="Bouchez O."/>
            <person name="Gislard M."/>
            <person name="Lluch J."/>
            <person name="Milhes M."/>
            <person name="Lampietro C."/>
            <person name="Lopez Roques C."/>
            <person name="Donnadieu C."/>
            <person name="Braasch I."/>
            <person name="Desvignes T."/>
            <person name="Postlethwait J."/>
            <person name="Bobe J."/>
            <person name="Guiguen Y."/>
            <person name="Dirks R."/>
        </authorList>
    </citation>
    <scope>NUCLEOTIDE SEQUENCE</scope>
    <source>
        <strain evidence="2">Tag_6206</strain>
        <tissue evidence="2">Liver</tissue>
    </source>
</reference>
<gene>
    <name evidence="2" type="ORF">ANANG_G00130940</name>
</gene>
<feature type="region of interest" description="Disordered" evidence="1">
    <location>
        <begin position="49"/>
        <end position="71"/>
    </location>
</feature>
<dbReference type="Proteomes" id="UP001044222">
    <property type="component" value="Chromosome 6"/>
</dbReference>
<keyword evidence="3" id="KW-1185">Reference proteome</keyword>
<protein>
    <submittedName>
        <fullName evidence="2">Uncharacterized protein</fullName>
    </submittedName>
</protein>
<sequence>MSIMYSLVLDFHRHSDASEDMPLFLWKPRPAMTAKNRGVRTVAQLVSLQDHGQQTGPRPLCPPQVEGKSAG</sequence>
<proteinExistence type="predicted"/>